<dbReference type="Gene3D" id="3.90.1570.30">
    <property type="match status" value="1"/>
</dbReference>
<evidence type="ECO:0000259" key="2">
    <source>
        <dbReference type="Pfam" id="PF13588"/>
    </source>
</evidence>
<dbReference type="EMBL" id="SOJN01000108">
    <property type="protein sequence ID" value="TET44827.1"/>
    <property type="molecule type" value="Genomic_DNA"/>
</dbReference>
<evidence type="ECO:0000256" key="1">
    <source>
        <dbReference type="SAM" id="MobiDB-lite"/>
    </source>
</evidence>
<gene>
    <name evidence="3" type="ORF">E3J62_09230</name>
</gene>
<proteinExistence type="predicted"/>
<dbReference type="Pfam" id="PF13588">
    <property type="entry name" value="HSDR_N_2"/>
    <property type="match status" value="1"/>
</dbReference>
<dbReference type="AlphaFoldDB" id="A0A523UQL5"/>
<reference evidence="3 4" key="1">
    <citation type="submission" date="2019-03" db="EMBL/GenBank/DDBJ databases">
        <title>Metabolic potential of uncultured bacteria and archaea associated with petroleum seepage in deep-sea sediments.</title>
        <authorList>
            <person name="Dong X."/>
            <person name="Hubert C."/>
        </authorList>
    </citation>
    <scope>NUCLEOTIDE SEQUENCE [LARGE SCALE GENOMIC DNA]</scope>
    <source>
        <strain evidence="3">E44_bin18</strain>
    </source>
</reference>
<protein>
    <recommendedName>
        <fullName evidence="2">Type I restriction enzyme R protein N-terminal domain-containing protein</fullName>
    </recommendedName>
</protein>
<feature type="compositionally biased region" description="Acidic residues" evidence="1">
    <location>
        <begin position="263"/>
        <end position="274"/>
    </location>
</feature>
<dbReference type="InterPro" id="IPR029464">
    <property type="entry name" value="HSDR_N"/>
</dbReference>
<feature type="region of interest" description="Disordered" evidence="1">
    <location>
        <begin position="237"/>
        <end position="274"/>
    </location>
</feature>
<feature type="compositionally biased region" description="Basic residues" evidence="1">
    <location>
        <begin position="242"/>
        <end position="252"/>
    </location>
</feature>
<evidence type="ECO:0000313" key="3">
    <source>
        <dbReference type="EMBL" id="TET44827.1"/>
    </source>
</evidence>
<feature type="domain" description="Type I restriction enzyme R protein N-terminal" evidence="2">
    <location>
        <begin position="31"/>
        <end position="130"/>
    </location>
</feature>
<comment type="caution">
    <text evidence="3">The sequence shown here is derived from an EMBL/GenBank/DDBJ whole genome shotgun (WGS) entry which is preliminary data.</text>
</comment>
<evidence type="ECO:0000313" key="4">
    <source>
        <dbReference type="Proteomes" id="UP000315525"/>
    </source>
</evidence>
<dbReference type="Proteomes" id="UP000315525">
    <property type="component" value="Unassembled WGS sequence"/>
</dbReference>
<accession>A0A523UQL5</accession>
<sequence>MPRAKVDKEVRRSILDARRTIQQAEKADCNEAETRRRIERVLESLMGYDAFKHISRERAIRGAGETEHVDFTLQVEEGEEAKPVIMLEIKRVNVDLSRKHLRQVSSYAIDAGCEWILLTNGKEWQLHHVSFGQPPVTKLIHSWNLAVDDVSGLARRFELISHRSVKKGKLDQVWQKTNVLNPRNLLEAMLSENSLRLLRRELRKDSGILLSPEDIVSGVRRMLNEAALGELENVRVALPSGKPRKRKRKPKKSSPDATAPEESAVEETESPGEA</sequence>
<name>A0A523UQL5_UNCT6</name>
<organism evidence="3 4">
    <name type="scientific">candidate division TA06 bacterium</name>
    <dbReference type="NCBI Taxonomy" id="2250710"/>
    <lineage>
        <taxon>Bacteria</taxon>
        <taxon>Bacteria division TA06</taxon>
    </lineage>
</organism>